<dbReference type="Pfam" id="PF00188">
    <property type="entry name" value="CAP"/>
    <property type="match status" value="1"/>
</dbReference>
<feature type="compositionally biased region" description="Low complexity" evidence="1">
    <location>
        <begin position="108"/>
        <end position="118"/>
    </location>
</feature>
<dbReference type="SUPFAM" id="SSF55797">
    <property type="entry name" value="PR-1-like"/>
    <property type="match status" value="1"/>
</dbReference>
<keyword evidence="3" id="KW-1185">Reference proteome</keyword>
<dbReference type="InterPro" id="IPR014044">
    <property type="entry name" value="CAP_dom"/>
</dbReference>
<dbReference type="Proteomes" id="UP000046392">
    <property type="component" value="Unplaced"/>
</dbReference>
<protein>
    <submittedName>
        <fullName evidence="4">SCP domain-containing protein</fullName>
    </submittedName>
</protein>
<feature type="compositionally biased region" description="Low complexity" evidence="1">
    <location>
        <begin position="150"/>
        <end position="171"/>
    </location>
</feature>
<evidence type="ECO:0000259" key="2">
    <source>
        <dbReference type="SMART" id="SM00198"/>
    </source>
</evidence>
<feature type="region of interest" description="Disordered" evidence="1">
    <location>
        <begin position="78"/>
        <end position="186"/>
    </location>
</feature>
<evidence type="ECO:0000313" key="3">
    <source>
        <dbReference type="Proteomes" id="UP000046392"/>
    </source>
</evidence>
<dbReference type="WBParaSite" id="SPAL_0000827100.2">
    <property type="protein sequence ID" value="SPAL_0000827100.2"/>
    <property type="gene ID" value="SPAL_0000827100"/>
</dbReference>
<proteinExistence type="predicted"/>
<evidence type="ECO:0000256" key="1">
    <source>
        <dbReference type="SAM" id="MobiDB-lite"/>
    </source>
</evidence>
<organism evidence="3 4">
    <name type="scientific">Strongyloides papillosus</name>
    <name type="common">Intestinal threadworm</name>
    <dbReference type="NCBI Taxonomy" id="174720"/>
    <lineage>
        <taxon>Eukaryota</taxon>
        <taxon>Metazoa</taxon>
        <taxon>Ecdysozoa</taxon>
        <taxon>Nematoda</taxon>
        <taxon>Chromadorea</taxon>
        <taxon>Rhabditida</taxon>
        <taxon>Tylenchina</taxon>
        <taxon>Panagrolaimomorpha</taxon>
        <taxon>Strongyloidoidea</taxon>
        <taxon>Strongyloididae</taxon>
        <taxon>Strongyloides</taxon>
    </lineage>
</organism>
<reference evidence="4" key="1">
    <citation type="submission" date="2017-02" db="UniProtKB">
        <authorList>
            <consortium name="WormBaseParasite"/>
        </authorList>
    </citation>
    <scope>IDENTIFICATION</scope>
</reference>
<feature type="domain" description="SCP" evidence="2">
    <location>
        <begin position="202"/>
        <end position="332"/>
    </location>
</feature>
<dbReference type="InterPro" id="IPR001283">
    <property type="entry name" value="CRISP-related"/>
</dbReference>
<dbReference type="InterPro" id="IPR035940">
    <property type="entry name" value="CAP_sf"/>
</dbReference>
<dbReference type="Gene3D" id="3.40.33.10">
    <property type="entry name" value="CAP"/>
    <property type="match status" value="1"/>
</dbReference>
<accession>A0A0N5BQW2</accession>
<feature type="compositionally biased region" description="Basic residues" evidence="1">
    <location>
        <begin position="84"/>
        <end position="96"/>
    </location>
</feature>
<sequence length="343" mass="39046">MHILYNSYYIKFVILFISFSKYYTLGSNVENFKSPSIDLVQNDLSSKNFINQDSLVHSISGNNEIKYLIKRQADGKIGQNKQKIAAKTKSKTKFPPKKPLPSKPKPQKPQVMKTTNVRTTKKPTTAKKPLSKTTIKPSFRTTTKKRLTPTKKTTLNKTTQETTRSTSTVTTTRKRRPKPKTTPKPDKYAHLKSKVSSLYIFTNILQILNEINDLRLKHQAQNLTVDPVLAKKAQYHAEKYAAQSIVPFYEDNSIKTLIYTTRIGDAFNPMSLWTGGSIFVDFEKPDQFEIDIPFTQLIWVSTTSIGCGISEDKSRSEILTVCLFYPKGNIPGQYSKNIFKSIK</sequence>
<feature type="compositionally biased region" description="Basic residues" evidence="1">
    <location>
        <begin position="172"/>
        <end position="181"/>
    </location>
</feature>
<evidence type="ECO:0000313" key="4">
    <source>
        <dbReference type="WBParaSite" id="SPAL_0000827100.2"/>
    </source>
</evidence>
<name>A0A0N5BQW2_STREA</name>
<dbReference type="PANTHER" id="PTHR10334">
    <property type="entry name" value="CYSTEINE-RICH SECRETORY PROTEIN-RELATED"/>
    <property type="match status" value="1"/>
</dbReference>
<dbReference type="SMART" id="SM00198">
    <property type="entry name" value="SCP"/>
    <property type="match status" value="1"/>
</dbReference>
<dbReference type="AlphaFoldDB" id="A0A0N5BQW2"/>